<organism evidence="1 2">
    <name type="scientific">Corynebacterium choanae</name>
    <dbReference type="NCBI Taxonomy" id="1862358"/>
    <lineage>
        <taxon>Bacteria</taxon>
        <taxon>Bacillati</taxon>
        <taxon>Actinomycetota</taxon>
        <taxon>Actinomycetes</taxon>
        <taxon>Mycobacteriales</taxon>
        <taxon>Corynebacteriaceae</taxon>
        <taxon>Corynebacterium</taxon>
    </lineage>
</organism>
<dbReference type="KEGG" id="ccho:CCHOA_08955"/>
<keyword evidence="2" id="KW-1185">Reference proteome</keyword>
<accession>A0A3G6JDE5</accession>
<sequence length="74" mass="7980">MGFTVLEGVLACASSMFCGTARYVLVRIDVVALRAESCWPRSRCNNSARAQRVLQAAQEHHSIVAAATTEVEVA</sequence>
<name>A0A3G6JDE5_9CORY</name>
<gene>
    <name evidence="1" type="ORF">CCHOA_08955</name>
</gene>
<dbReference type="EMBL" id="CP033896">
    <property type="protein sequence ID" value="AZA14174.1"/>
    <property type="molecule type" value="Genomic_DNA"/>
</dbReference>
<reference evidence="1 2" key="1">
    <citation type="submission" date="2018-11" db="EMBL/GenBank/DDBJ databases">
        <authorList>
            <person name="Kleinhagauer T."/>
            <person name="Glaeser S.P."/>
            <person name="Spergser J."/>
            <person name="Ruckert C."/>
            <person name="Kaempfer P."/>
            <person name="Busse H.-J."/>
        </authorList>
    </citation>
    <scope>NUCLEOTIDE SEQUENCE [LARGE SCALE GENOMIC DNA]</scope>
    <source>
        <strain evidence="1 2">200CH</strain>
    </source>
</reference>
<dbReference type="Proteomes" id="UP000269019">
    <property type="component" value="Chromosome"/>
</dbReference>
<evidence type="ECO:0000313" key="2">
    <source>
        <dbReference type="Proteomes" id="UP000269019"/>
    </source>
</evidence>
<dbReference type="AlphaFoldDB" id="A0A3G6JDE5"/>
<proteinExistence type="predicted"/>
<evidence type="ECO:0000313" key="1">
    <source>
        <dbReference type="EMBL" id="AZA14174.1"/>
    </source>
</evidence>
<protein>
    <submittedName>
        <fullName evidence="1">Uncharacterized protein</fullName>
    </submittedName>
</protein>